<accession>A0A7I8VNS7</accession>
<dbReference type="Proteomes" id="UP000549394">
    <property type="component" value="Unassembled WGS sequence"/>
</dbReference>
<proteinExistence type="predicted"/>
<dbReference type="InterPro" id="IPR012677">
    <property type="entry name" value="Nucleotide-bd_a/b_plait_sf"/>
</dbReference>
<dbReference type="PANTHER" id="PTHR23236:SF12">
    <property type="entry name" value="EUKARYOTIC INITIATION FACTOR 4B-RELATED"/>
    <property type="match status" value="1"/>
</dbReference>
<dbReference type="SUPFAM" id="SSF54928">
    <property type="entry name" value="RNA-binding domain, RBD"/>
    <property type="match status" value="1"/>
</dbReference>
<reference evidence="5 6" key="1">
    <citation type="submission" date="2020-08" db="EMBL/GenBank/DDBJ databases">
        <authorList>
            <person name="Hejnol A."/>
        </authorList>
    </citation>
    <scope>NUCLEOTIDE SEQUENCE [LARGE SCALE GENOMIC DNA]</scope>
</reference>
<dbReference type="Pfam" id="PF00076">
    <property type="entry name" value="RRM_1"/>
    <property type="match status" value="1"/>
</dbReference>
<dbReference type="AlphaFoldDB" id="A0A7I8VNS7"/>
<feature type="domain" description="RRM" evidence="4">
    <location>
        <begin position="121"/>
        <end position="198"/>
    </location>
</feature>
<dbReference type="OrthoDB" id="4726at2759"/>
<comment type="caution">
    <text evidence="5">The sequence shown here is derived from an EMBL/GenBank/DDBJ whole genome shotgun (WGS) entry which is preliminary data.</text>
</comment>
<feature type="region of interest" description="Disordered" evidence="3">
    <location>
        <begin position="1"/>
        <end position="70"/>
    </location>
</feature>
<name>A0A7I8VNS7_9ANNE</name>
<dbReference type="Gene3D" id="3.30.70.330">
    <property type="match status" value="1"/>
</dbReference>
<evidence type="ECO:0000313" key="5">
    <source>
        <dbReference type="EMBL" id="CAD5117939.1"/>
    </source>
</evidence>
<feature type="compositionally biased region" description="Acidic residues" evidence="3">
    <location>
        <begin position="1"/>
        <end position="69"/>
    </location>
</feature>
<evidence type="ECO:0000256" key="2">
    <source>
        <dbReference type="PROSITE-ProRule" id="PRU00176"/>
    </source>
</evidence>
<dbReference type="EMBL" id="CAJFCJ010000007">
    <property type="protein sequence ID" value="CAD5117939.1"/>
    <property type="molecule type" value="Genomic_DNA"/>
</dbReference>
<dbReference type="InterPro" id="IPR035979">
    <property type="entry name" value="RBD_domain_sf"/>
</dbReference>
<dbReference type="PROSITE" id="PS50102">
    <property type="entry name" value="RRM"/>
    <property type="match status" value="1"/>
</dbReference>
<sequence length="238" mass="26566">MSEIENEEALLGEHDDGDEVPEESLTLDENETLDNEDDVDYTFGEEENGEENETNDGNEEDGTTEESDLETIKARVKEMEEEAKKLAEMQNEVEKQMNMTNQSIGSPTASSTEDKIEADSRSIYVGNVDYAATAEELEAHFHGCGAIQRVTIMCDKFSGHPKGFAYIEFGDKDAVNTAQALDDSLFRGRQIKVGPKRTNKPGMCTTNRPPRGMRFRGRGRGFFGFTQRRPFRGAGRSV</sequence>
<gene>
    <name evidence="5" type="ORF">DGYR_LOCUS6400</name>
</gene>
<dbReference type="CDD" id="cd12550">
    <property type="entry name" value="RRM_II_PABPN1"/>
    <property type="match status" value="1"/>
</dbReference>
<dbReference type="GO" id="GO:0005634">
    <property type="term" value="C:nucleus"/>
    <property type="evidence" value="ECO:0007669"/>
    <property type="project" value="TreeGrafter"/>
</dbReference>
<evidence type="ECO:0000256" key="1">
    <source>
        <dbReference type="ARBA" id="ARBA00022884"/>
    </source>
</evidence>
<dbReference type="InterPro" id="IPR000504">
    <property type="entry name" value="RRM_dom"/>
</dbReference>
<keyword evidence="1 2" id="KW-0694">RNA-binding</keyword>
<organism evidence="5 6">
    <name type="scientific">Dimorphilus gyrociliatus</name>
    <dbReference type="NCBI Taxonomy" id="2664684"/>
    <lineage>
        <taxon>Eukaryota</taxon>
        <taxon>Metazoa</taxon>
        <taxon>Spiralia</taxon>
        <taxon>Lophotrochozoa</taxon>
        <taxon>Annelida</taxon>
        <taxon>Polychaeta</taxon>
        <taxon>Polychaeta incertae sedis</taxon>
        <taxon>Dinophilidae</taxon>
        <taxon>Dimorphilus</taxon>
    </lineage>
</organism>
<dbReference type="GO" id="GO:0008143">
    <property type="term" value="F:poly(A) binding"/>
    <property type="evidence" value="ECO:0007669"/>
    <property type="project" value="TreeGrafter"/>
</dbReference>
<protein>
    <submittedName>
        <fullName evidence="5">DgyrCDS6682</fullName>
    </submittedName>
</protein>
<evidence type="ECO:0000313" key="6">
    <source>
        <dbReference type="Proteomes" id="UP000549394"/>
    </source>
</evidence>
<keyword evidence="6" id="KW-1185">Reference proteome</keyword>
<dbReference type="SMART" id="SM00360">
    <property type="entry name" value="RRM"/>
    <property type="match status" value="1"/>
</dbReference>
<evidence type="ECO:0000256" key="3">
    <source>
        <dbReference type="SAM" id="MobiDB-lite"/>
    </source>
</evidence>
<evidence type="ECO:0000259" key="4">
    <source>
        <dbReference type="PROSITE" id="PS50102"/>
    </source>
</evidence>
<dbReference type="PANTHER" id="PTHR23236">
    <property type="entry name" value="EUKARYOTIC TRANSLATION INITIATION FACTOR 4B/4H"/>
    <property type="match status" value="1"/>
</dbReference>